<dbReference type="InterPro" id="IPR006195">
    <property type="entry name" value="aa-tRNA-synth_II"/>
</dbReference>
<keyword evidence="15" id="KW-1185">Reference proteome</keyword>
<evidence type="ECO:0000256" key="8">
    <source>
        <dbReference type="ARBA" id="ARBA00023146"/>
    </source>
</evidence>
<dbReference type="PIRSF" id="PIRSF001549">
    <property type="entry name" value="His-tRNA_synth"/>
    <property type="match status" value="1"/>
</dbReference>
<comment type="caution">
    <text evidence="14">The sequence shown here is derived from an EMBL/GenBank/DDBJ whole genome shotgun (WGS) entry which is preliminary data.</text>
</comment>
<evidence type="ECO:0000256" key="4">
    <source>
        <dbReference type="ARBA" id="ARBA00022598"/>
    </source>
</evidence>
<dbReference type="GO" id="GO:0004821">
    <property type="term" value="F:histidine-tRNA ligase activity"/>
    <property type="evidence" value="ECO:0007669"/>
    <property type="project" value="UniProtKB-UniRule"/>
</dbReference>
<evidence type="ECO:0000256" key="2">
    <source>
        <dbReference type="ARBA" id="ARBA00011738"/>
    </source>
</evidence>
<dbReference type="InterPro" id="IPR015807">
    <property type="entry name" value="His-tRNA-ligase"/>
</dbReference>
<evidence type="ECO:0000256" key="12">
    <source>
        <dbReference type="SAM" id="MobiDB-lite"/>
    </source>
</evidence>
<dbReference type="SUPFAM" id="SSF52954">
    <property type="entry name" value="Class II aaRS ABD-related"/>
    <property type="match status" value="1"/>
</dbReference>
<dbReference type="OrthoDB" id="9800814at2"/>
<dbReference type="PANTHER" id="PTHR11476">
    <property type="entry name" value="HISTIDYL-TRNA SYNTHETASE"/>
    <property type="match status" value="1"/>
</dbReference>
<evidence type="ECO:0000313" key="14">
    <source>
        <dbReference type="EMBL" id="RIJ20352.1"/>
    </source>
</evidence>
<comment type="subunit">
    <text evidence="2 10">Homodimer.</text>
</comment>
<dbReference type="EC" id="6.1.1.21" evidence="10"/>
<sequence length="496" mass="53574">MAKKKQDPDAPKSGKDLARKPRGFPDRREALIHAQAEMIDRVTSVYRRWGFEALDTGAWEYADALGKFLPDDDRPNAGVFSMQDDDEQWVSLRYDLTAPLARFAAENWQTLPKPFRRYAAGPVWRNEKPGPGRFREFLQCDADTVGAAGAHADAEMVAMAAEAMRAAGAGDGEFAVRVNTRRLLNAVLEGVGANSDTARLTILRALDKLDRLGEEGVKLLLGPGREDESGDFTKGAGLGTSEIDRVMAFAKAGRPTRGETLEALGRAVGTGEEAEAGLAELTAIARGLEAFNCPDTDVLFDPSVVRGLEYYTGPVFEAELLRETVDEDGNTVRIGSVGGGGRYDDLVARFTGEKVPATGFSVGISRLATAFAISGDIETLNGPVVILNMNRDDPTEALKLATELRAAGIRAEAYMGSSGMRPQMKYADRRGAPVAVMVGEDEIAKGVVTIKDLKEGAKQAAAIKSNEEYREARPGQFEAPRSEMVARIREIVEASE</sequence>
<comment type="subcellular location">
    <subcellularLocation>
        <location evidence="10">Cytoplasm</location>
    </subcellularLocation>
</comment>
<evidence type="ECO:0000259" key="13">
    <source>
        <dbReference type="PROSITE" id="PS50862"/>
    </source>
</evidence>
<feature type="binding site" evidence="11">
    <location>
        <begin position="310"/>
        <end position="311"/>
    </location>
    <ligand>
        <name>L-histidine</name>
        <dbReference type="ChEBI" id="CHEBI:57595"/>
    </ligand>
</feature>
<keyword evidence="6 10" id="KW-0067">ATP-binding</keyword>
<feature type="region of interest" description="Disordered" evidence="12">
    <location>
        <begin position="1"/>
        <end position="24"/>
    </location>
</feature>
<keyword evidence="3 10" id="KW-0963">Cytoplasm</keyword>
<evidence type="ECO:0000256" key="5">
    <source>
        <dbReference type="ARBA" id="ARBA00022741"/>
    </source>
</evidence>
<feature type="binding site" evidence="11">
    <location>
        <position position="306"/>
    </location>
    <ligand>
        <name>L-histidine</name>
        <dbReference type="ChEBI" id="CHEBI:57595"/>
    </ligand>
</feature>
<dbReference type="CDD" id="cd00773">
    <property type="entry name" value="HisRS-like_core"/>
    <property type="match status" value="1"/>
</dbReference>
<dbReference type="InterPro" id="IPR033656">
    <property type="entry name" value="HisRS_anticodon"/>
</dbReference>
<comment type="similarity">
    <text evidence="1 10">Belongs to the class-II aminoacyl-tRNA synthetase family.</text>
</comment>
<feature type="domain" description="Aminoacyl-transfer RNA synthetases class-II family profile" evidence="13">
    <location>
        <begin position="114"/>
        <end position="394"/>
    </location>
</feature>
<evidence type="ECO:0000313" key="15">
    <source>
        <dbReference type="Proteomes" id="UP000265431"/>
    </source>
</evidence>
<evidence type="ECO:0000256" key="1">
    <source>
        <dbReference type="ARBA" id="ARBA00008226"/>
    </source>
</evidence>
<dbReference type="Pfam" id="PF13393">
    <property type="entry name" value="tRNA-synt_His"/>
    <property type="match status" value="1"/>
</dbReference>
<dbReference type="GO" id="GO:0006427">
    <property type="term" value="P:histidyl-tRNA aminoacylation"/>
    <property type="evidence" value="ECO:0007669"/>
    <property type="project" value="UniProtKB-UniRule"/>
</dbReference>
<evidence type="ECO:0000256" key="6">
    <source>
        <dbReference type="ARBA" id="ARBA00022840"/>
    </source>
</evidence>
<dbReference type="InterPro" id="IPR036621">
    <property type="entry name" value="Anticodon-bd_dom_sf"/>
</dbReference>
<protein>
    <recommendedName>
        <fullName evidence="10">Histidine--tRNA ligase</fullName>
        <ecNumber evidence="10">6.1.1.21</ecNumber>
    </recommendedName>
    <alternativeName>
        <fullName evidence="10">Histidyl-tRNA synthetase</fullName>
        <shortName evidence="10">HisRS</shortName>
    </alternativeName>
</protein>
<accession>A0A399QRQ8</accession>
<dbReference type="RefSeq" id="WP_119380669.1">
    <property type="nucleotide sequence ID" value="NZ_QWGB01000014.1"/>
</dbReference>
<dbReference type="CDD" id="cd00859">
    <property type="entry name" value="HisRS_anticodon"/>
    <property type="match status" value="1"/>
</dbReference>
<keyword evidence="5 10" id="KW-0547">Nucleotide-binding</keyword>
<comment type="catalytic activity">
    <reaction evidence="9 10">
        <text>tRNA(His) + L-histidine + ATP = L-histidyl-tRNA(His) + AMP + diphosphate + H(+)</text>
        <dbReference type="Rhea" id="RHEA:17313"/>
        <dbReference type="Rhea" id="RHEA-COMP:9665"/>
        <dbReference type="Rhea" id="RHEA-COMP:9689"/>
        <dbReference type="ChEBI" id="CHEBI:15378"/>
        <dbReference type="ChEBI" id="CHEBI:30616"/>
        <dbReference type="ChEBI" id="CHEBI:33019"/>
        <dbReference type="ChEBI" id="CHEBI:57595"/>
        <dbReference type="ChEBI" id="CHEBI:78442"/>
        <dbReference type="ChEBI" id="CHEBI:78527"/>
        <dbReference type="ChEBI" id="CHEBI:456215"/>
        <dbReference type="EC" id="6.1.1.21"/>
    </reaction>
</comment>
<dbReference type="EMBL" id="QWGB01000014">
    <property type="protein sequence ID" value="RIJ20352.1"/>
    <property type="molecule type" value="Genomic_DNA"/>
</dbReference>
<evidence type="ECO:0000256" key="10">
    <source>
        <dbReference type="HAMAP-Rule" id="MF_00127"/>
    </source>
</evidence>
<keyword evidence="4 10" id="KW-0436">Ligase</keyword>
<dbReference type="SUPFAM" id="SSF55681">
    <property type="entry name" value="Class II aaRS and biotin synthetases"/>
    <property type="match status" value="1"/>
</dbReference>
<dbReference type="GO" id="GO:0005524">
    <property type="term" value="F:ATP binding"/>
    <property type="evidence" value="ECO:0007669"/>
    <property type="project" value="UniProtKB-UniRule"/>
</dbReference>
<evidence type="ECO:0000256" key="11">
    <source>
        <dbReference type="PIRSR" id="PIRSR001549-1"/>
    </source>
</evidence>
<proteinExistence type="inferred from homology"/>
<dbReference type="AlphaFoldDB" id="A0A399QRQ8"/>
<dbReference type="Proteomes" id="UP000265431">
    <property type="component" value="Unassembled WGS sequence"/>
</dbReference>
<dbReference type="Gene3D" id="3.30.930.10">
    <property type="entry name" value="Bira Bifunctional Protein, Domain 2"/>
    <property type="match status" value="1"/>
</dbReference>
<organism evidence="14 15">
    <name type="scientific">Henriciella barbarensis</name>
    <dbReference type="NCBI Taxonomy" id="86342"/>
    <lineage>
        <taxon>Bacteria</taxon>
        <taxon>Pseudomonadati</taxon>
        <taxon>Pseudomonadota</taxon>
        <taxon>Alphaproteobacteria</taxon>
        <taxon>Hyphomonadales</taxon>
        <taxon>Hyphomonadaceae</taxon>
        <taxon>Henriciella</taxon>
    </lineage>
</organism>
<dbReference type="InterPro" id="IPR045864">
    <property type="entry name" value="aa-tRNA-synth_II/BPL/LPL"/>
</dbReference>
<dbReference type="Pfam" id="PF03129">
    <property type="entry name" value="HGTP_anticodon"/>
    <property type="match status" value="1"/>
</dbReference>
<feature type="binding site" evidence="11">
    <location>
        <begin position="95"/>
        <end position="97"/>
    </location>
    <ligand>
        <name>L-histidine</name>
        <dbReference type="ChEBI" id="CHEBI:57595"/>
    </ligand>
</feature>
<keyword evidence="8 10" id="KW-0030">Aminoacyl-tRNA synthetase</keyword>
<dbReference type="InterPro" id="IPR004154">
    <property type="entry name" value="Anticodon-bd"/>
</dbReference>
<gene>
    <name evidence="10" type="primary">hisS</name>
    <name evidence="14" type="ORF">D1224_14585</name>
</gene>
<evidence type="ECO:0000256" key="7">
    <source>
        <dbReference type="ARBA" id="ARBA00022917"/>
    </source>
</evidence>
<name>A0A399QRQ8_9PROT</name>
<dbReference type="Gene3D" id="3.40.50.800">
    <property type="entry name" value="Anticodon-binding domain"/>
    <property type="match status" value="1"/>
</dbReference>
<feature type="binding site" evidence="11">
    <location>
        <position position="139"/>
    </location>
    <ligand>
        <name>L-histidine</name>
        <dbReference type="ChEBI" id="CHEBI:57595"/>
    </ligand>
</feature>
<dbReference type="InterPro" id="IPR041715">
    <property type="entry name" value="HisRS-like_core"/>
</dbReference>
<dbReference type="PROSITE" id="PS50862">
    <property type="entry name" value="AA_TRNA_LIGASE_II"/>
    <property type="match status" value="1"/>
</dbReference>
<dbReference type="PANTHER" id="PTHR11476:SF7">
    <property type="entry name" value="HISTIDINE--TRNA LIGASE"/>
    <property type="match status" value="1"/>
</dbReference>
<dbReference type="InterPro" id="IPR004516">
    <property type="entry name" value="HisRS/HisZ"/>
</dbReference>
<dbReference type="NCBIfam" id="TIGR00442">
    <property type="entry name" value="hisS"/>
    <property type="match status" value="1"/>
</dbReference>
<reference evidence="14 15" key="1">
    <citation type="submission" date="2018-08" db="EMBL/GenBank/DDBJ databases">
        <title>Henriciella mobilis sp. nov., isolated from seawater.</title>
        <authorList>
            <person name="Cheng H."/>
            <person name="Wu Y.-H."/>
            <person name="Xu X.-W."/>
            <person name="Guo L.-L."/>
        </authorList>
    </citation>
    <scope>NUCLEOTIDE SEQUENCE [LARGE SCALE GENOMIC DNA]</scope>
    <source>
        <strain evidence="14 15">CCUG66934</strain>
    </source>
</reference>
<evidence type="ECO:0000256" key="9">
    <source>
        <dbReference type="ARBA" id="ARBA00047639"/>
    </source>
</evidence>
<dbReference type="HAMAP" id="MF_00127">
    <property type="entry name" value="His_tRNA_synth"/>
    <property type="match status" value="1"/>
</dbReference>
<feature type="binding site" evidence="11">
    <location>
        <position position="125"/>
    </location>
    <ligand>
        <name>L-histidine</name>
        <dbReference type="ChEBI" id="CHEBI:57595"/>
    </ligand>
</feature>
<dbReference type="GO" id="GO:0005737">
    <property type="term" value="C:cytoplasm"/>
    <property type="evidence" value="ECO:0007669"/>
    <property type="project" value="UniProtKB-SubCell"/>
</dbReference>
<keyword evidence="7 10" id="KW-0648">Protein biosynthesis</keyword>
<feature type="binding site" evidence="11">
    <location>
        <position position="143"/>
    </location>
    <ligand>
        <name>L-histidine</name>
        <dbReference type="ChEBI" id="CHEBI:57595"/>
    </ligand>
</feature>
<evidence type="ECO:0000256" key="3">
    <source>
        <dbReference type="ARBA" id="ARBA00022490"/>
    </source>
</evidence>